<reference evidence="5 7" key="3">
    <citation type="journal article" date="2015" name="BMC Genomics">
        <title>Sex and parasites: genomic and transcriptomic analysis of Microbotryum lychnidis-dioicae, the biotrophic and plant-castrating anther smut fungus.</title>
        <authorList>
            <person name="Perlin M.H."/>
            <person name="Amselem J."/>
            <person name="Fontanillas E."/>
            <person name="Toh S.S."/>
            <person name="Chen Z."/>
            <person name="Goldberg J."/>
            <person name="Duplessis S."/>
            <person name="Henrissat B."/>
            <person name="Young S."/>
            <person name="Zeng Q."/>
            <person name="Aguileta G."/>
            <person name="Petit E."/>
            <person name="Badouin H."/>
            <person name="Andrews J."/>
            <person name="Razeeq D."/>
            <person name="Gabaldon T."/>
            <person name="Quesneville H."/>
            <person name="Giraud T."/>
            <person name="Hood M.E."/>
            <person name="Schultz D.J."/>
            <person name="Cuomo C.A."/>
        </authorList>
    </citation>
    <scope>NUCLEOTIDE SEQUENCE [LARGE SCALE GENOMIC DNA]</scope>
    <source>
        <strain evidence="5">P1A1 Lamole</strain>
        <strain evidence="7">p1A1 Lamole</strain>
    </source>
</reference>
<evidence type="ECO:0000259" key="4">
    <source>
        <dbReference type="PROSITE" id="PS50102"/>
    </source>
</evidence>
<dbReference type="PANTHER" id="PTHR47640:SF11">
    <property type="entry name" value="RNA-BINDING PROTEIN 42"/>
    <property type="match status" value="1"/>
</dbReference>
<gene>
    <name evidence="5" type="ORF">MVLG_01146</name>
</gene>
<dbReference type="InterPro" id="IPR000504">
    <property type="entry name" value="RRM_dom"/>
</dbReference>
<evidence type="ECO:0000256" key="1">
    <source>
        <dbReference type="ARBA" id="ARBA00022884"/>
    </source>
</evidence>
<accession>U5H185</accession>
<name>U5H185_USTV1</name>
<keyword evidence="7" id="KW-1185">Reference proteome</keyword>
<dbReference type="SMART" id="SM00360">
    <property type="entry name" value="RRM"/>
    <property type="match status" value="1"/>
</dbReference>
<dbReference type="InParanoid" id="U5H185"/>
<evidence type="ECO:0000313" key="7">
    <source>
        <dbReference type="Proteomes" id="UP000017200"/>
    </source>
</evidence>
<protein>
    <recommendedName>
        <fullName evidence="4">RRM domain-containing protein</fullName>
    </recommendedName>
</protein>
<evidence type="ECO:0000313" key="6">
    <source>
        <dbReference type="EnsemblFungi" id="MVLG_01146T0"/>
    </source>
</evidence>
<reference evidence="7" key="1">
    <citation type="submission" date="2010-11" db="EMBL/GenBank/DDBJ databases">
        <title>The genome sequence of Microbotryum violaceum strain p1A1 Lamole.</title>
        <authorList>
            <person name="Cuomo C."/>
            <person name="Perlin M."/>
            <person name="Young S.K."/>
            <person name="Zeng Q."/>
            <person name="Gargeya S."/>
            <person name="Alvarado L."/>
            <person name="Berlin A."/>
            <person name="Chapman S.B."/>
            <person name="Chen Z."/>
            <person name="Freedman E."/>
            <person name="Gellesch M."/>
            <person name="Goldberg J."/>
            <person name="Griggs A."/>
            <person name="Gujja S."/>
            <person name="Heilman E."/>
            <person name="Heiman D."/>
            <person name="Howarth C."/>
            <person name="Mehta T."/>
            <person name="Neiman D."/>
            <person name="Pearson M."/>
            <person name="Roberts A."/>
            <person name="Saif S."/>
            <person name="Shea T."/>
            <person name="Shenoy N."/>
            <person name="Sisk P."/>
            <person name="Stolte C."/>
            <person name="Sykes S."/>
            <person name="White J."/>
            <person name="Yandava C."/>
            <person name="Haas B."/>
            <person name="Nusbaum C."/>
            <person name="Birren B."/>
        </authorList>
    </citation>
    <scope>NUCLEOTIDE SEQUENCE [LARGE SCALE GENOMIC DNA]</scope>
    <source>
        <strain evidence="7">p1A1 Lamole</strain>
    </source>
</reference>
<dbReference type="FunCoup" id="U5H185">
    <property type="interactions" value="108"/>
</dbReference>
<evidence type="ECO:0000313" key="5">
    <source>
        <dbReference type="EMBL" id="KDE08688.1"/>
    </source>
</evidence>
<dbReference type="PANTHER" id="PTHR47640">
    <property type="entry name" value="TRNA SELENOCYSTEINE 1-ASSOCIATED PROTEIN 1-RELATED-RELATED"/>
    <property type="match status" value="1"/>
</dbReference>
<feature type="compositionally biased region" description="Basic and acidic residues" evidence="3">
    <location>
        <begin position="263"/>
        <end position="274"/>
    </location>
</feature>
<organism evidence="5">
    <name type="scientific">Microbotryum lychnidis-dioicae (strain p1A1 Lamole / MvSl-1064)</name>
    <name type="common">Anther smut fungus</name>
    <dbReference type="NCBI Taxonomy" id="683840"/>
    <lineage>
        <taxon>Eukaryota</taxon>
        <taxon>Fungi</taxon>
        <taxon>Dikarya</taxon>
        <taxon>Basidiomycota</taxon>
        <taxon>Pucciniomycotina</taxon>
        <taxon>Microbotryomycetes</taxon>
        <taxon>Microbotryales</taxon>
        <taxon>Microbotryaceae</taxon>
        <taxon>Microbotryum</taxon>
    </lineage>
</organism>
<dbReference type="PROSITE" id="PS50102">
    <property type="entry name" value="RRM"/>
    <property type="match status" value="1"/>
</dbReference>
<dbReference type="EMBL" id="GL541648">
    <property type="protein sequence ID" value="KDE08688.1"/>
    <property type="molecule type" value="Genomic_DNA"/>
</dbReference>
<dbReference type="Proteomes" id="UP000017200">
    <property type="component" value="Unassembled WGS sequence"/>
</dbReference>
<dbReference type="GO" id="GO:0003729">
    <property type="term" value="F:mRNA binding"/>
    <property type="evidence" value="ECO:0007669"/>
    <property type="project" value="InterPro"/>
</dbReference>
<dbReference type="STRING" id="683840.U5H185"/>
<feature type="region of interest" description="Disordered" evidence="3">
    <location>
        <begin position="260"/>
        <end position="294"/>
    </location>
</feature>
<dbReference type="InterPro" id="IPR012677">
    <property type="entry name" value="Nucleotide-bd_a/b_plait_sf"/>
</dbReference>
<reference evidence="6" key="4">
    <citation type="submission" date="2015-06" db="UniProtKB">
        <authorList>
            <consortium name="EnsemblFungi"/>
        </authorList>
    </citation>
    <scope>IDENTIFICATION</scope>
</reference>
<sequence>MAYNPYANPYAQPAAGPYAGPSAHASTSTTHSSPSYPAAYPYAPQAVPTNPGYPSTSILPMAAGPIFPGYAHMPPPFPQTMAAGPPQPGGAYDLDLAQQQSAYTPEGAQRAAAHVKAHQERKQKPQGRTTVLRKGGGEVWEDATLMEWDPTHFRLFVGDLDPSLSEDQFREAFTGNGRYKSFVKSKIIRDRKTNKGKGYGFVSYSDPEDFLKAWKELNGKYVGTRPVKISKATTGVSAVNIGAKKAAVLDSKKVRKSGTVPYEKAKAKEAEGGHMNKNSNGFGPQRVGKSYIRR</sequence>
<dbReference type="InterPro" id="IPR035979">
    <property type="entry name" value="RBD_domain_sf"/>
</dbReference>
<proteinExistence type="predicted"/>
<dbReference type="EnsemblFungi" id="MVLG_01146T0">
    <property type="protein sequence ID" value="MVLG_01146T0"/>
    <property type="gene ID" value="MVLG_01146"/>
</dbReference>
<reference evidence="5" key="2">
    <citation type="submission" date="2010-11" db="EMBL/GenBank/DDBJ databases">
        <authorList>
            <consortium name="The Broad Institute Genome Sequencing Platform"/>
            <person name="Earl A."/>
            <person name="Ward D."/>
            <person name="Feldgarden M."/>
            <person name="Gevers D."/>
            <person name="Butler R."/>
            <person name="Young S.K."/>
            <person name="Zeng Q."/>
            <person name="Gargeya S."/>
            <person name="Fitzgerald M."/>
            <person name="Haas B."/>
            <person name="Abouelleil A."/>
            <person name="Alvarado L."/>
            <person name="Arachchi H.M."/>
            <person name="Berlin A."/>
            <person name="Brown A."/>
            <person name="Chapman S.B."/>
            <person name="Chen Z."/>
            <person name="Dunbar C."/>
            <person name="Freedman E."/>
            <person name="Gearin G."/>
            <person name="Gellesch M."/>
            <person name="Goldberg J."/>
            <person name="Griggs A."/>
            <person name="Gujja S."/>
            <person name="Heilman E."/>
            <person name="Heiman D."/>
            <person name="Howarth C."/>
            <person name="Larson L."/>
            <person name="Lui A."/>
            <person name="MacDonald P.J.P."/>
            <person name="Mehta T."/>
            <person name="Montmayeur A."/>
            <person name="Murphy C."/>
            <person name="Neiman D."/>
            <person name="Pearson M."/>
            <person name="Priest M."/>
            <person name="Roberts A."/>
            <person name="Saif S."/>
            <person name="Shea T."/>
            <person name="Shenoy N."/>
            <person name="Sisk P."/>
            <person name="Stolte C."/>
            <person name="Sykes S."/>
            <person name="White J."/>
            <person name="Yandava C."/>
            <person name="Wortman J."/>
            <person name="Nusbaum C."/>
            <person name="Birren B."/>
        </authorList>
    </citation>
    <scope>NUCLEOTIDE SEQUENCE</scope>
    <source>
        <strain evidence="5">P1A1 Lamole</strain>
    </source>
</reference>
<dbReference type="SUPFAM" id="SSF54928">
    <property type="entry name" value="RNA-binding domain, RBD"/>
    <property type="match status" value="1"/>
</dbReference>
<dbReference type="HOGENOM" id="CLU_012062_29_2_1"/>
<dbReference type="AlphaFoldDB" id="U5H185"/>
<dbReference type="Pfam" id="PF00076">
    <property type="entry name" value="RRM_1"/>
    <property type="match status" value="1"/>
</dbReference>
<keyword evidence="1 2" id="KW-0694">RNA-binding</keyword>
<dbReference type="EMBL" id="AEIJ01000097">
    <property type="status" value="NOT_ANNOTATED_CDS"/>
    <property type="molecule type" value="Genomic_DNA"/>
</dbReference>
<feature type="domain" description="RRM" evidence="4">
    <location>
        <begin position="153"/>
        <end position="234"/>
    </location>
</feature>
<dbReference type="OMA" id="DATLMEW"/>
<dbReference type="InterPro" id="IPR050825">
    <property type="entry name" value="RBM42_RBP45_47-like"/>
</dbReference>
<dbReference type="Gene3D" id="3.30.70.330">
    <property type="match status" value="1"/>
</dbReference>
<evidence type="ECO:0000256" key="3">
    <source>
        <dbReference type="SAM" id="MobiDB-lite"/>
    </source>
</evidence>
<evidence type="ECO:0000256" key="2">
    <source>
        <dbReference type="PROSITE-ProRule" id="PRU00176"/>
    </source>
</evidence>
<dbReference type="OrthoDB" id="1749473at2759"/>